<keyword evidence="2" id="KW-1185">Reference proteome</keyword>
<dbReference type="AlphaFoldDB" id="A0A7T8H1P6"/>
<name>A0A7T8H1P6_CALRO</name>
<protein>
    <submittedName>
        <fullName evidence="1">Uncharacterized protein</fullName>
    </submittedName>
</protein>
<dbReference type="EMBL" id="CP045900">
    <property type="protein sequence ID" value="QQP41824.1"/>
    <property type="molecule type" value="Genomic_DNA"/>
</dbReference>
<dbReference type="OrthoDB" id="10671526at2759"/>
<evidence type="ECO:0000313" key="2">
    <source>
        <dbReference type="Proteomes" id="UP000595437"/>
    </source>
</evidence>
<proteinExistence type="predicted"/>
<gene>
    <name evidence="1" type="ORF">FKW44_016299</name>
</gene>
<accession>A0A7T8H1P6</accession>
<dbReference type="Proteomes" id="UP000595437">
    <property type="component" value="Chromosome 11"/>
</dbReference>
<evidence type="ECO:0000313" key="1">
    <source>
        <dbReference type="EMBL" id="QQP41824.1"/>
    </source>
</evidence>
<reference evidence="2" key="1">
    <citation type="submission" date="2021-01" db="EMBL/GenBank/DDBJ databases">
        <title>Caligus Genome Assembly.</title>
        <authorList>
            <person name="Gallardo-Escarate C."/>
        </authorList>
    </citation>
    <scope>NUCLEOTIDE SEQUENCE [LARGE SCALE GENOMIC DNA]</scope>
</reference>
<dbReference type="Gene3D" id="3.40.190.10">
    <property type="entry name" value="Periplasmic binding protein-like II"/>
    <property type="match status" value="1"/>
</dbReference>
<sequence>MVVSDKYFKEGEAPKTRDALIALLRENPETFRGSIGTYDVRRSGFGYLMATQDSSTSRSFWRLTDVRAALMRSLLLPPAI</sequence>
<organism evidence="1 2">
    <name type="scientific">Caligus rogercresseyi</name>
    <name type="common">Sea louse</name>
    <dbReference type="NCBI Taxonomy" id="217165"/>
    <lineage>
        <taxon>Eukaryota</taxon>
        <taxon>Metazoa</taxon>
        <taxon>Ecdysozoa</taxon>
        <taxon>Arthropoda</taxon>
        <taxon>Crustacea</taxon>
        <taxon>Multicrustacea</taxon>
        <taxon>Hexanauplia</taxon>
        <taxon>Copepoda</taxon>
        <taxon>Siphonostomatoida</taxon>
        <taxon>Caligidae</taxon>
        <taxon>Caligus</taxon>
    </lineage>
</organism>